<dbReference type="InterPro" id="IPR042176">
    <property type="entry name" value="Pantoate_ligase_C"/>
</dbReference>
<sequence length="292" mass="31068">MPENPETLPIIRTVSELRAVVRGWRLQGLSVGLVPTMGALHAGHLTLVEEAKRRADRVVTSVFVNPTQFAAHEDLGTYPRQEAQDAALLTAAGGAVMFAPTVAEMYPAGFVTSVAVGDAARGGPSQGLEGEFRPAMFGGVAVVVSKLLNQVQADVAVFGEKDWQQLMVVRRMAADLDIPTEIVGSPTLRDDHGLALSSRNAYLSEAELAVARKLNVILRQAADQAAAKRPLAAVERDAYGAILKAGFDRVDYVVIRHADDLTPFAEGVVTGPARILVAAAIGRTRLIDNMAV</sequence>
<gene>
    <name evidence="8" type="primary">panC</name>
    <name evidence="9" type="ORF">IFJ75_09905</name>
</gene>
<protein>
    <recommendedName>
        <fullName evidence="8">Pantothenate synthetase</fullName>
        <shortName evidence="8">PS</shortName>
        <ecNumber evidence="8">6.3.2.1</ecNumber>
    </recommendedName>
    <alternativeName>
        <fullName evidence="8">Pantoate--beta-alanine ligase</fullName>
    </alternativeName>
    <alternativeName>
        <fullName evidence="8">Pantoate-activating enzyme</fullName>
    </alternativeName>
</protein>
<evidence type="ECO:0000256" key="3">
    <source>
        <dbReference type="ARBA" id="ARBA00022598"/>
    </source>
</evidence>
<keyword evidence="6 8" id="KW-0067">ATP-binding</keyword>
<evidence type="ECO:0000313" key="9">
    <source>
        <dbReference type="EMBL" id="QTC93293.1"/>
    </source>
</evidence>
<dbReference type="EMBL" id="CP062222">
    <property type="protein sequence ID" value="QTC93293.1"/>
    <property type="molecule type" value="Genomic_DNA"/>
</dbReference>
<comment type="function">
    <text evidence="8">Catalyzes the condensation of pantoate with beta-alanine in an ATP-dependent reaction via a pantoyl-adenylate intermediate.</text>
</comment>
<feature type="binding site" evidence="8">
    <location>
        <begin position="37"/>
        <end position="44"/>
    </location>
    <ligand>
        <name>ATP</name>
        <dbReference type="ChEBI" id="CHEBI:30616"/>
    </ligand>
</feature>
<dbReference type="EC" id="6.3.2.1" evidence="8"/>
<feature type="binding site" evidence="8">
    <location>
        <position position="165"/>
    </location>
    <ligand>
        <name>(R)-pantoate</name>
        <dbReference type="ChEBI" id="CHEBI:15980"/>
    </ligand>
</feature>
<feature type="active site" description="Proton donor" evidence="8">
    <location>
        <position position="44"/>
    </location>
</feature>
<feature type="binding site" evidence="8">
    <location>
        <begin position="159"/>
        <end position="162"/>
    </location>
    <ligand>
        <name>ATP</name>
        <dbReference type="ChEBI" id="CHEBI:30616"/>
    </ligand>
</feature>
<feature type="binding site" evidence="8">
    <location>
        <position position="188"/>
    </location>
    <ligand>
        <name>ATP</name>
        <dbReference type="ChEBI" id="CHEBI:30616"/>
    </ligand>
</feature>
<dbReference type="InterPro" id="IPR004821">
    <property type="entry name" value="Cyt_trans-like"/>
</dbReference>
<dbReference type="PANTHER" id="PTHR21299">
    <property type="entry name" value="CYTIDYLATE KINASE/PANTOATE-BETA-ALANINE LIGASE"/>
    <property type="match status" value="1"/>
</dbReference>
<comment type="miscellaneous">
    <text evidence="8">The reaction proceeds by a bi uni uni bi ping pong mechanism.</text>
</comment>
<keyword evidence="4 8" id="KW-0566">Pantothenate biosynthesis</keyword>
<dbReference type="AlphaFoldDB" id="A0A975GXU9"/>
<dbReference type="Proteomes" id="UP000663918">
    <property type="component" value="Chromosome"/>
</dbReference>
<dbReference type="GO" id="GO:0015940">
    <property type="term" value="P:pantothenate biosynthetic process"/>
    <property type="evidence" value="ECO:0007669"/>
    <property type="project" value="UniProtKB-UniRule"/>
</dbReference>
<feature type="binding site" evidence="8">
    <location>
        <position position="68"/>
    </location>
    <ligand>
        <name>(R)-pantoate</name>
        <dbReference type="ChEBI" id="CHEBI:15980"/>
    </ligand>
</feature>
<dbReference type="GO" id="GO:0005829">
    <property type="term" value="C:cytosol"/>
    <property type="evidence" value="ECO:0007669"/>
    <property type="project" value="TreeGrafter"/>
</dbReference>
<comment type="pathway">
    <text evidence="1 8">Cofactor biosynthesis; (R)-pantothenate biosynthesis; (R)-pantothenate from (R)-pantoate and beta-alanine: step 1/1.</text>
</comment>
<name>A0A975GXU9_9CAUL</name>
<dbReference type="CDD" id="cd00560">
    <property type="entry name" value="PanC"/>
    <property type="match status" value="1"/>
</dbReference>
<dbReference type="NCBIfam" id="TIGR00018">
    <property type="entry name" value="panC"/>
    <property type="match status" value="1"/>
</dbReference>
<keyword evidence="8" id="KW-0963">Cytoplasm</keyword>
<comment type="subcellular location">
    <subcellularLocation>
        <location evidence="8">Cytoplasm</location>
    </subcellularLocation>
</comment>
<evidence type="ECO:0000256" key="4">
    <source>
        <dbReference type="ARBA" id="ARBA00022655"/>
    </source>
</evidence>
<dbReference type="HAMAP" id="MF_00158">
    <property type="entry name" value="PanC"/>
    <property type="match status" value="1"/>
</dbReference>
<reference evidence="9" key="1">
    <citation type="submission" date="2020-09" db="EMBL/GenBank/DDBJ databases">
        <title>Brevundimonas sp. LVF2 isolated from a puddle in Goettingen, Germany.</title>
        <authorList>
            <person name="Friedrich I."/>
            <person name="Klassen A."/>
            <person name="Hannes N."/>
            <person name="Schneider D."/>
            <person name="Hertel R."/>
            <person name="Daniel R."/>
        </authorList>
    </citation>
    <scope>NUCLEOTIDE SEQUENCE</scope>
    <source>
        <strain evidence="9">LVF2</strain>
    </source>
</reference>
<keyword evidence="3 8" id="KW-0436">Ligase</keyword>
<organism evidence="9 10">
    <name type="scientific">Brevundimonas goettingensis</name>
    <dbReference type="NCBI Taxonomy" id="2774190"/>
    <lineage>
        <taxon>Bacteria</taxon>
        <taxon>Pseudomonadati</taxon>
        <taxon>Pseudomonadota</taxon>
        <taxon>Alphaproteobacteria</taxon>
        <taxon>Caulobacterales</taxon>
        <taxon>Caulobacteraceae</taxon>
        <taxon>Brevundimonas</taxon>
    </lineage>
</organism>
<comment type="similarity">
    <text evidence="2 8">Belongs to the pantothenate synthetase family.</text>
</comment>
<dbReference type="InterPro" id="IPR014729">
    <property type="entry name" value="Rossmann-like_a/b/a_fold"/>
</dbReference>
<dbReference type="GO" id="GO:0004592">
    <property type="term" value="F:pantoate-beta-alanine ligase activity"/>
    <property type="evidence" value="ECO:0007669"/>
    <property type="project" value="UniProtKB-UniRule"/>
</dbReference>
<evidence type="ECO:0000256" key="2">
    <source>
        <dbReference type="ARBA" id="ARBA00009256"/>
    </source>
</evidence>
<dbReference type="GO" id="GO:0005524">
    <property type="term" value="F:ATP binding"/>
    <property type="evidence" value="ECO:0007669"/>
    <property type="project" value="UniProtKB-KW"/>
</dbReference>
<dbReference type="Pfam" id="PF02569">
    <property type="entry name" value="Pantoate_ligase"/>
    <property type="match status" value="1"/>
</dbReference>
<evidence type="ECO:0000256" key="6">
    <source>
        <dbReference type="ARBA" id="ARBA00022840"/>
    </source>
</evidence>
<evidence type="ECO:0000256" key="1">
    <source>
        <dbReference type="ARBA" id="ARBA00004990"/>
    </source>
</evidence>
<evidence type="ECO:0000256" key="5">
    <source>
        <dbReference type="ARBA" id="ARBA00022741"/>
    </source>
</evidence>
<evidence type="ECO:0000256" key="7">
    <source>
        <dbReference type="ARBA" id="ARBA00048258"/>
    </source>
</evidence>
<evidence type="ECO:0000256" key="8">
    <source>
        <dbReference type="HAMAP-Rule" id="MF_00158"/>
    </source>
</evidence>
<dbReference type="InterPro" id="IPR003721">
    <property type="entry name" value="Pantoate_ligase"/>
</dbReference>
<feature type="binding site" evidence="8">
    <location>
        <begin position="196"/>
        <end position="199"/>
    </location>
    <ligand>
        <name>ATP</name>
        <dbReference type="ChEBI" id="CHEBI:30616"/>
    </ligand>
</feature>
<accession>A0A975GXU9</accession>
<feature type="binding site" evidence="8">
    <location>
        <position position="68"/>
    </location>
    <ligand>
        <name>beta-alanine</name>
        <dbReference type="ChEBI" id="CHEBI:57966"/>
    </ligand>
</feature>
<dbReference type="Gene3D" id="3.30.1300.10">
    <property type="entry name" value="Pantoate-beta-alanine ligase, C-terminal domain"/>
    <property type="match status" value="1"/>
</dbReference>
<dbReference type="NCBIfam" id="TIGR00125">
    <property type="entry name" value="cyt_tran_rel"/>
    <property type="match status" value="1"/>
</dbReference>
<proteinExistence type="inferred from homology"/>
<comment type="catalytic activity">
    <reaction evidence="7 8">
        <text>(R)-pantoate + beta-alanine + ATP = (R)-pantothenate + AMP + diphosphate + H(+)</text>
        <dbReference type="Rhea" id="RHEA:10912"/>
        <dbReference type="ChEBI" id="CHEBI:15378"/>
        <dbReference type="ChEBI" id="CHEBI:15980"/>
        <dbReference type="ChEBI" id="CHEBI:29032"/>
        <dbReference type="ChEBI" id="CHEBI:30616"/>
        <dbReference type="ChEBI" id="CHEBI:33019"/>
        <dbReference type="ChEBI" id="CHEBI:57966"/>
        <dbReference type="ChEBI" id="CHEBI:456215"/>
        <dbReference type="EC" id="6.3.2.1"/>
    </reaction>
</comment>
<dbReference type="Gene3D" id="3.40.50.620">
    <property type="entry name" value="HUPs"/>
    <property type="match status" value="1"/>
</dbReference>
<dbReference type="KEGG" id="bgoe:IFJ75_09905"/>
<keyword evidence="10" id="KW-1185">Reference proteome</keyword>
<dbReference type="SUPFAM" id="SSF52374">
    <property type="entry name" value="Nucleotidylyl transferase"/>
    <property type="match status" value="1"/>
</dbReference>
<keyword evidence="5 8" id="KW-0547">Nucleotide-binding</keyword>
<comment type="subunit">
    <text evidence="8">Homodimer.</text>
</comment>
<dbReference type="PANTHER" id="PTHR21299:SF1">
    <property type="entry name" value="PANTOATE--BETA-ALANINE LIGASE"/>
    <property type="match status" value="1"/>
</dbReference>
<evidence type="ECO:0000313" key="10">
    <source>
        <dbReference type="Proteomes" id="UP000663918"/>
    </source>
</evidence>